<reference evidence="2" key="1">
    <citation type="journal article" date="2011" name="Nature">
        <title>Genome sequence and analysis of the tuber crop potato.</title>
        <authorList>
            <consortium name="The Potato Genome Sequencing Consortium"/>
        </authorList>
    </citation>
    <scope>NUCLEOTIDE SEQUENCE [LARGE SCALE GENOMIC DNA]</scope>
    <source>
        <strain evidence="2">cv. DM1-3 516 R44</strain>
    </source>
</reference>
<reference evidence="1" key="2">
    <citation type="submission" date="2015-06" db="UniProtKB">
        <authorList>
            <consortium name="EnsemblPlants"/>
        </authorList>
    </citation>
    <scope>IDENTIFICATION</scope>
    <source>
        <strain evidence="1">DM1-3 516 R44</strain>
    </source>
</reference>
<dbReference type="InParanoid" id="M1DE64"/>
<dbReference type="EnsemblPlants" id="PGSC0003DMT400087606">
    <property type="protein sequence ID" value="PGSC0003DMT400087606"/>
    <property type="gene ID" value="PGSC0003DMG400037177"/>
</dbReference>
<dbReference type="Proteomes" id="UP000011115">
    <property type="component" value="Unassembled WGS sequence"/>
</dbReference>
<keyword evidence="2" id="KW-1185">Reference proteome</keyword>
<dbReference type="HOGENOM" id="CLU_029307_11_2_1"/>
<dbReference type="PaxDb" id="4113-PGSC0003DMT400087606"/>
<evidence type="ECO:0000313" key="1">
    <source>
        <dbReference type="EnsemblPlants" id="PGSC0003DMT400087606"/>
    </source>
</evidence>
<protein>
    <submittedName>
        <fullName evidence="1">Polyprotein protein</fullName>
    </submittedName>
</protein>
<dbReference type="AlphaFoldDB" id="M1DE64"/>
<organism evidence="1 2">
    <name type="scientific">Solanum tuberosum</name>
    <name type="common">Potato</name>
    <dbReference type="NCBI Taxonomy" id="4113"/>
    <lineage>
        <taxon>Eukaryota</taxon>
        <taxon>Viridiplantae</taxon>
        <taxon>Streptophyta</taxon>
        <taxon>Embryophyta</taxon>
        <taxon>Tracheophyta</taxon>
        <taxon>Spermatophyta</taxon>
        <taxon>Magnoliopsida</taxon>
        <taxon>eudicotyledons</taxon>
        <taxon>Gunneridae</taxon>
        <taxon>Pentapetalae</taxon>
        <taxon>asterids</taxon>
        <taxon>lamiids</taxon>
        <taxon>Solanales</taxon>
        <taxon>Solanaceae</taxon>
        <taxon>Solanoideae</taxon>
        <taxon>Solaneae</taxon>
        <taxon>Solanum</taxon>
    </lineage>
</organism>
<evidence type="ECO:0000313" key="2">
    <source>
        <dbReference type="Proteomes" id="UP000011115"/>
    </source>
</evidence>
<dbReference type="Gramene" id="PGSC0003DMT400087606">
    <property type="protein sequence ID" value="PGSC0003DMT400087606"/>
    <property type="gene ID" value="PGSC0003DMG400037177"/>
</dbReference>
<accession>M1DE64</accession>
<name>M1DE64_SOLTU</name>
<sequence>MGQLFQSANCQNANIESSILGMIQVTLDNGVRPLNTTIDVLEARTVVLRKALKEVDQKARKGAVGESPISFAKQYVSLVTISIKMHDQGATEEVTSLKAAIAELKKDVDYLKSTDISMIFGTMEVPDVPKMPHTATRYGTGMEHTTDHE</sequence>
<proteinExistence type="predicted"/>